<dbReference type="OrthoDB" id="91793at2759"/>
<evidence type="ECO:0000256" key="4">
    <source>
        <dbReference type="ARBA" id="ARBA00022679"/>
    </source>
</evidence>
<evidence type="ECO:0000313" key="7">
    <source>
        <dbReference type="Proteomes" id="UP000198287"/>
    </source>
</evidence>
<comment type="subunit">
    <text evidence="2">Homodimer.</text>
</comment>
<organism evidence="6 7">
    <name type="scientific">Folsomia candida</name>
    <name type="common">Springtail</name>
    <dbReference type="NCBI Taxonomy" id="158441"/>
    <lineage>
        <taxon>Eukaryota</taxon>
        <taxon>Metazoa</taxon>
        <taxon>Ecdysozoa</taxon>
        <taxon>Arthropoda</taxon>
        <taxon>Hexapoda</taxon>
        <taxon>Collembola</taxon>
        <taxon>Entomobryomorpha</taxon>
        <taxon>Isotomoidea</taxon>
        <taxon>Isotomidae</taxon>
        <taxon>Proisotominae</taxon>
        <taxon>Folsomia</taxon>
    </lineage>
</organism>
<keyword evidence="7" id="KW-1185">Reference proteome</keyword>
<dbReference type="STRING" id="158441.A0A226E9L2"/>
<evidence type="ECO:0000256" key="1">
    <source>
        <dbReference type="ARBA" id="ARBA00001933"/>
    </source>
</evidence>
<dbReference type="InterPro" id="IPR015421">
    <property type="entry name" value="PyrdxlP-dep_Trfase_major"/>
</dbReference>
<dbReference type="AlphaFoldDB" id="A0A226E9L2"/>
<dbReference type="PANTHER" id="PTHR11751">
    <property type="entry name" value="ALANINE AMINOTRANSFERASE"/>
    <property type="match status" value="1"/>
</dbReference>
<name>A0A226E9L2_FOLCA</name>
<evidence type="ECO:0000256" key="3">
    <source>
        <dbReference type="ARBA" id="ARBA00022576"/>
    </source>
</evidence>
<keyword evidence="3 6" id="KW-0032">Aminotransferase</keyword>
<comment type="cofactor">
    <cofactor evidence="1">
        <name>pyridoxal 5'-phosphate</name>
        <dbReference type="ChEBI" id="CHEBI:597326"/>
    </cofactor>
</comment>
<dbReference type="Proteomes" id="UP000198287">
    <property type="component" value="Unassembled WGS sequence"/>
</dbReference>
<evidence type="ECO:0000256" key="2">
    <source>
        <dbReference type="ARBA" id="ARBA00011738"/>
    </source>
</evidence>
<reference evidence="6 7" key="1">
    <citation type="submission" date="2015-12" db="EMBL/GenBank/DDBJ databases">
        <title>The genome of Folsomia candida.</title>
        <authorList>
            <person name="Faddeeva A."/>
            <person name="Derks M.F."/>
            <person name="Anvar Y."/>
            <person name="Smit S."/>
            <person name="Van Straalen N."/>
            <person name="Roelofs D."/>
        </authorList>
    </citation>
    <scope>NUCLEOTIDE SEQUENCE [LARGE SCALE GENOMIC DNA]</scope>
    <source>
        <strain evidence="6 7">VU population</strain>
        <tissue evidence="6">Whole body</tissue>
    </source>
</reference>
<proteinExistence type="predicted"/>
<dbReference type="PANTHER" id="PTHR11751:SF29">
    <property type="entry name" value="ALANINE TRANSAMINASE"/>
    <property type="match status" value="1"/>
</dbReference>
<keyword evidence="5" id="KW-0663">Pyridoxal phosphate</keyword>
<protein>
    <submittedName>
        <fullName evidence="6">Putative alanine aminotransferase, mitochondrial</fullName>
    </submittedName>
</protein>
<keyword evidence="4 6" id="KW-0808">Transferase</keyword>
<evidence type="ECO:0000313" key="6">
    <source>
        <dbReference type="EMBL" id="OXA54255.1"/>
    </source>
</evidence>
<dbReference type="InterPro" id="IPR045088">
    <property type="entry name" value="ALAT1/2-like"/>
</dbReference>
<gene>
    <name evidence="6" type="ORF">Fcan01_10081</name>
</gene>
<evidence type="ECO:0000256" key="5">
    <source>
        <dbReference type="ARBA" id="ARBA00022898"/>
    </source>
</evidence>
<dbReference type="EMBL" id="LNIX01000005">
    <property type="protein sequence ID" value="OXA54255.1"/>
    <property type="molecule type" value="Genomic_DNA"/>
</dbReference>
<sequence>MYTGGDEREEMSGRNYPPIVSRTMFLIGSTFLRQVYQLTLLSSEPFISLRKVVAEMNYPFNKVELISFNSISKGFTNEPNLRGGYMEIFNVDLAIRAVLVQLLSVKQCPNLMGQAIFAHGAKTKGMFFVRIEKTLAILLQMEECIGTKLTEYWTDTRNAEMHISKNQLADLPSWDRDGAPNIPQARPIEGFWALIKKEYSNRQKPPKNLREFIQVMTAIIKLVGKTSGKTFMATVRKKLGSIGRNGVFGPLVDNYK</sequence>
<dbReference type="GO" id="GO:0008483">
    <property type="term" value="F:transaminase activity"/>
    <property type="evidence" value="ECO:0007669"/>
    <property type="project" value="UniProtKB-KW"/>
</dbReference>
<accession>A0A226E9L2</accession>
<dbReference type="Gene3D" id="3.40.640.10">
    <property type="entry name" value="Type I PLP-dependent aspartate aminotransferase-like (Major domain)"/>
    <property type="match status" value="1"/>
</dbReference>
<comment type="caution">
    <text evidence="6">The sequence shown here is derived from an EMBL/GenBank/DDBJ whole genome shotgun (WGS) entry which is preliminary data.</text>
</comment>